<proteinExistence type="predicted"/>
<evidence type="ECO:0000256" key="1">
    <source>
        <dbReference type="SAM" id="MobiDB-lite"/>
    </source>
</evidence>
<dbReference type="EMBL" id="MHQD01000016">
    <property type="protein sequence ID" value="OGZ96265.1"/>
    <property type="molecule type" value="Genomic_DNA"/>
</dbReference>
<dbReference type="Proteomes" id="UP000178574">
    <property type="component" value="Unassembled WGS sequence"/>
</dbReference>
<feature type="region of interest" description="Disordered" evidence="1">
    <location>
        <begin position="105"/>
        <end position="134"/>
    </location>
</feature>
<protein>
    <submittedName>
        <fullName evidence="2">Uncharacterized protein</fullName>
    </submittedName>
</protein>
<name>A0A1G2KA57_9BACT</name>
<reference evidence="2 3" key="1">
    <citation type="journal article" date="2016" name="Nat. Commun.">
        <title>Thousands of microbial genomes shed light on interconnected biogeochemical processes in an aquifer system.</title>
        <authorList>
            <person name="Anantharaman K."/>
            <person name="Brown C.T."/>
            <person name="Hug L.A."/>
            <person name="Sharon I."/>
            <person name="Castelle C.J."/>
            <person name="Probst A.J."/>
            <person name="Thomas B.C."/>
            <person name="Singh A."/>
            <person name="Wilkins M.J."/>
            <person name="Karaoz U."/>
            <person name="Brodie E.L."/>
            <person name="Williams K.H."/>
            <person name="Hubbard S.S."/>
            <person name="Banfield J.F."/>
        </authorList>
    </citation>
    <scope>NUCLEOTIDE SEQUENCE [LARGE SCALE GENOMIC DNA]</scope>
</reference>
<accession>A0A1G2KA57</accession>
<sequence>MEETHRRARSPWLKKIKKERTRPLLLPAGENPALFPALPVGIPHVRARHVATCARRINDDRLAIAQRLVGKGPEKPQCAEPDHELRRYPMMMAMAIRMSAIMMPSSPARKRRRCQNSDEQNQNHQGRYPLHGTLPMYYRKSIPKR</sequence>
<organism evidence="2 3">
    <name type="scientific">Candidatus Sungbacteria bacterium RIFCSPHIGHO2_01_FULL_50_25</name>
    <dbReference type="NCBI Taxonomy" id="1802265"/>
    <lineage>
        <taxon>Bacteria</taxon>
        <taxon>Candidatus Sungiibacteriota</taxon>
    </lineage>
</organism>
<evidence type="ECO:0000313" key="3">
    <source>
        <dbReference type="Proteomes" id="UP000178574"/>
    </source>
</evidence>
<gene>
    <name evidence="2" type="ORF">A2847_00640</name>
</gene>
<comment type="caution">
    <text evidence="2">The sequence shown here is derived from an EMBL/GenBank/DDBJ whole genome shotgun (WGS) entry which is preliminary data.</text>
</comment>
<dbReference type="AlphaFoldDB" id="A0A1G2KA57"/>
<evidence type="ECO:0000313" key="2">
    <source>
        <dbReference type="EMBL" id="OGZ96265.1"/>
    </source>
</evidence>